<gene>
    <name evidence="1" type="ORF">MJO28_015280</name>
</gene>
<reference evidence="2" key="1">
    <citation type="journal article" date="2018" name="BMC Genomics">
        <title>Genomic insights into host adaptation between the wheat stripe rust pathogen (Puccinia striiformis f. sp. tritici) and the barley stripe rust pathogen (Puccinia striiformis f. sp. hordei).</title>
        <authorList>
            <person name="Xia C."/>
            <person name="Wang M."/>
            <person name="Yin C."/>
            <person name="Cornejo O.E."/>
            <person name="Hulbert S.H."/>
            <person name="Chen X."/>
        </authorList>
    </citation>
    <scope>NUCLEOTIDE SEQUENCE [LARGE SCALE GENOMIC DNA]</scope>
    <source>
        <strain evidence="2">93-210</strain>
    </source>
</reference>
<protein>
    <submittedName>
        <fullName evidence="1">Uncharacterized protein</fullName>
    </submittedName>
</protein>
<evidence type="ECO:0000313" key="2">
    <source>
        <dbReference type="Proteomes" id="UP001060170"/>
    </source>
</evidence>
<proteinExistence type="predicted"/>
<accession>A0ACC0DS35</accession>
<reference evidence="2" key="2">
    <citation type="journal article" date="2018" name="Mol. Plant Microbe Interact.">
        <title>Genome sequence resources for the wheat stripe rust pathogen (Puccinia striiformis f. sp. tritici) and the barley stripe rust pathogen (Puccinia striiformis f. sp. hordei).</title>
        <authorList>
            <person name="Xia C."/>
            <person name="Wang M."/>
            <person name="Yin C."/>
            <person name="Cornejo O.E."/>
            <person name="Hulbert S.H."/>
            <person name="Chen X."/>
        </authorList>
    </citation>
    <scope>NUCLEOTIDE SEQUENCE [LARGE SCALE GENOMIC DNA]</scope>
    <source>
        <strain evidence="2">93-210</strain>
    </source>
</reference>
<reference evidence="1 2" key="3">
    <citation type="journal article" date="2022" name="Microbiol. Spectr.">
        <title>Folding features and dynamics of 3D genome architecture in plant fungal pathogens.</title>
        <authorList>
            <person name="Xia C."/>
        </authorList>
    </citation>
    <scope>NUCLEOTIDE SEQUENCE [LARGE SCALE GENOMIC DNA]</scope>
    <source>
        <strain evidence="1 2">93-210</strain>
    </source>
</reference>
<dbReference type="EMBL" id="CM045880">
    <property type="protein sequence ID" value="KAI7938360.1"/>
    <property type="molecule type" value="Genomic_DNA"/>
</dbReference>
<evidence type="ECO:0000313" key="1">
    <source>
        <dbReference type="EMBL" id="KAI7938360.1"/>
    </source>
</evidence>
<keyword evidence="2" id="KW-1185">Reference proteome</keyword>
<sequence length="418" mass="48000">MSRITDYIAELEEEDLILDLLNSDSSPPERRTTNGLKAIILRERVEGHKRLIQDYFAANPVYPDHLFERRFRMSKGIFDRLCQDLQTHDRFWVLKSDCCGQVGLSPHQKITAAIRLLAYGTSADSVDEYVRLGETTSLRTLKYFTNHIIQIYGAEYLRTPNSEELKVILQENEERGFPGCIGSIDGMHWAWKNCPTGWAGQYKGKEKSPTIVLEAVASKNLRIWHSFFGSPGALNDINILHRSHLFDRLLAGAEDHICYTINGREYNTGYYLVDGIYPPWSTLVRSIKHPQDPASKHFAKLQESAQKDIERTFGVLQAQWHILTTGCRLWEKEDVKRIMTCCIILHNMIVEDRSPNDLFISNAPASAQIITNHLDPTVTNTISSYLQRTMDLHNCVIHAQLQQDLKAYNWHLRGETEE</sequence>
<organism evidence="1 2">
    <name type="scientific">Puccinia striiformis f. sp. tritici</name>
    <dbReference type="NCBI Taxonomy" id="168172"/>
    <lineage>
        <taxon>Eukaryota</taxon>
        <taxon>Fungi</taxon>
        <taxon>Dikarya</taxon>
        <taxon>Basidiomycota</taxon>
        <taxon>Pucciniomycotina</taxon>
        <taxon>Pucciniomycetes</taxon>
        <taxon>Pucciniales</taxon>
        <taxon>Pucciniaceae</taxon>
        <taxon>Puccinia</taxon>
    </lineage>
</organism>
<comment type="caution">
    <text evidence="1">The sequence shown here is derived from an EMBL/GenBank/DDBJ whole genome shotgun (WGS) entry which is preliminary data.</text>
</comment>
<name>A0ACC0DS35_9BASI</name>
<dbReference type="Proteomes" id="UP001060170">
    <property type="component" value="Chromosome 16"/>
</dbReference>